<reference evidence="4" key="1">
    <citation type="journal article" date="2023" name="Mol. Plant Microbe Interact.">
        <title>Elucidating the Obligate Nature and Biological Capacity of an Invasive Fungal Corn Pathogen.</title>
        <authorList>
            <person name="MacCready J.S."/>
            <person name="Roggenkamp E.M."/>
            <person name="Gdanetz K."/>
            <person name="Chilvers M.I."/>
        </authorList>
    </citation>
    <scope>NUCLEOTIDE SEQUENCE</scope>
    <source>
        <strain evidence="4">PM02</strain>
    </source>
</reference>
<comment type="caution">
    <text evidence="4">The sequence shown here is derived from an EMBL/GenBank/DDBJ whole genome shotgun (WGS) entry which is preliminary data.</text>
</comment>
<dbReference type="Proteomes" id="UP001217918">
    <property type="component" value="Unassembled WGS sequence"/>
</dbReference>
<feature type="compositionally biased region" description="Low complexity" evidence="2">
    <location>
        <begin position="100"/>
        <end position="116"/>
    </location>
</feature>
<evidence type="ECO:0000259" key="3">
    <source>
        <dbReference type="Pfam" id="PF07910"/>
    </source>
</evidence>
<dbReference type="Gene3D" id="3.90.70.130">
    <property type="match status" value="1"/>
</dbReference>
<name>A0AAD9MB15_9PEZI</name>
<dbReference type="Pfam" id="PF07910">
    <property type="entry name" value="Peptidase_C78"/>
    <property type="match status" value="1"/>
</dbReference>
<accession>A0AAD9MB15</accession>
<gene>
    <name evidence="4" type="ORF">P8C59_004164</name>
</gene>
<feature type="region of interest" description="Disordered" evidence="2">
    <location>
        <begin position="192"/>
        <end position="225"/>
    </location>
</feature>
<feature type="compositionally biased region" description="Basic and acidic residues" evidence="2">
    <location>
        <begin position="150"/>
        <end position="159"/>
    </location>
</feature>
<sequence length="503" mass="55648">MHFHMEERHAEGQSPFVVVGNADMPHASRALSSRGTGSGHDRLHATPGPAVGLRNEAEAEAGPLYAECPIDGCRELVAAVEMDYHLELHVEEAAGKESDTATAAATASAETTNANSLTVQLQRKPVGRHSRASSREEGAELDGLEPVHVQARERPDRDSGALQEGPADCPRLSKRQRAILESRNIFKMLFTPSSSSVSSRRQPLGPGTGSSSGTHSPLGTPSKRLGKAQLGKYWDEARMPDWLIDHLRNHGQVRAEGVIPVLLQLLSQSPCTKYAFLCHPDVVHVSKLKREGGFCGYRNIQMMSSYITAVGFNGSQRLGKRIPSIFQIQDFIECAWDHGISPQGREETGGIKDTRKYIGTPEALAMFRLLDIPCTAQGFRHEEPGRSEALLLDGVENYFRDGASDPTARVQCTKLPPIYFQHAGHSMTIIGFEKQRNGARNLLVFDPMFRDSTHITKLTNRRFKCKYPDTALKAYRRGNKYLQKYREFETLSLRPPPGGFKPL</sequence>
<feature type="region of interest" description="Disordered" evidence="2">
    <location>
        <begin position="95"/>
        <end position="173"/>
    </location>
</feature>
<proteinExistence type="predicted"/>
<protein>
    <recommendedName>
        <fullName evidence="3">UFSP1/2/DUB catalytic domain-containing protein</fullName>
    </recommendedName>
</protein>
<organism evidence="4 5">
    <name type="scientific">Phyllachora maydis</name>
    <dbReference type="NCBI Taxonomy" id="1825666"/>
    <lineage>
        <taxon>Eukaryota</taxon>
        <taxon>Fungi</taxon>
        <taxon>Dikarya</taxon>
        <taxon>Ascomycota</taxon>
        <taxon>Pezizomycotina</taxon>
        <taxon>Sordariomycetes</taxon>
        <taxon>Sordariomycetidae</taxon>
        <taxon>Phyllachorales</taxon>
        <taxon>Phyllachoraceae</taxon>
        <taxon>Phyllachora</taxon>
    </lineage>
</organism>
<dbReference type="AlphaFoldDB" id="A0AAD9MB15"/>
<evidence type="ECO:0000313" key="4">
    <source>
        <dbReference type="EMBL" id="KAK2069602.1"/>
    </source>
</evidence>
<dbReference type="GO" id="GO:0016787">
    <property type="term" value="F:hydrolase activity"/>
    <property type="evidence" value="ECO:0007669"/>
    <property type="project" value="UniProtKB-KW"/>
</dbReference>
<keyword evidence="5" id="KW-1185">Reference proteome</keyword>
<dbReference type="InterPro" id="IPR012462">
    <property type="entry name" value="UFSP1/2_DUB_cat"/>
</dbReference>
<evidence type="ECO:0000313" key="5">
    <source>
        <dbReference type="Proteomes" id="UP001217918"/>
    </source>
</evidence>
<dbReference type="EMBL" id="JAQQPM010000003">
    <property type="protein sequence ID" value="KAK2069602.1"/>
    <property type="molecule type" value="Genomic_DNA"/>
</dbReference>
<evidence type="ECO:0000256" key="2">
    <source>
        <dbReference type="SAM" id="MobiDB-lite"/>
    </source>
</evidence>
<feature type="domain" description="UFSP1/2/DUB catalytic" evidence="3">
    <location>
        <begin position="273"/>
        <end position="489"/>
    </location>
</feature>
<evidence type="ECO:0000256" key="1">
    <source>
        <dbReference type="ARBA" id="ARBA00022801"/>
    </source>
</evidence>
<feature type="region of interest" description="Disordered" evidence="2">
    <location>
        <begin position="27"/>
        <end position="50"/>
    </location>
</feature>
<feature type="compositionally biased region" description="Low complexity" evidence="2">
    <location>
        <begin position="193"/>
        <end position="222"/>
    </location>
</feature>
<keyword evidence="1" id="KW-0378">Hydrolase</keyword>